<keyword evidence="2" id="KW-1185">Reference proteome</keyword>
<comment type="caution">
    <text evidence="1">The sequence shown here is derived from an EMBL/GenBank/DDBJ whole genome shotgun (WGS) entry which is preliminary data.</text>
</comment>
<protein>
    <submittedName>
        <fullName evidence="1">Uncharacterized protein</fullName>
    </submittedName>
</protein>
<gene>
    <name evidence="1" type="ORF">NQZ67_00810</name>
</gene>
<evidence type="ECO:0000313" key="2">
    <source>
        <dbReference type="Proteomes" id="UP001141950"/>
    </source>
</evidence>
<dbReference type="AlphaFoldDB" id="A0A9X2MII3"/>
<proteinExistence type="predicted"/>
<dbReference type="Proteomes" id="UP001141950">
    <property type="component" value="Unassembled WGS sequence"/>
</dbReference>
<name>A0A9X2MII3_9BACL</name>
<accession>A0A9X2MII3</accession>
<reference evidence="1" key="1">
    <citation type="submission" date="2022-08" db="EMBL/GenBank/DDBJ databases">
        <title>The genomic sequence of strain Paenibacillus sp. SCIV0701.</title>
        <authorList>
            <person name="Zhao H."/>
        </authorList>
    </citation>
    <scope>NUCLEOTIDE SEQUENCE</scope>
    <source>
        <strain evidence="1">SCIV0701</strain>
    </source>
</reference>
<evidence type="ECO:0000313" key="1">
    <source>
        <dbReference type="EMBL" id="MCR2802408.1"/>
    </source>
</evidence>
<dbReference type="RefSeq" id="WP_257441896.1">
    <property type="nucleotide sequence ID" value="NZ_JANIPJ010000001.1"/>
</dbReference>
<sequence>MLKRRRMAARGEAFAVYIIPAWKWKEFIAFELIGGTAFYLIGKIMTHSEWFSVAINMAGPQMLKYTFAAFRP</sequence>
<dbReference type="EMBL" id="JANIPJ010000001">
    <property type="protein sequence ID" value="MCR2802408.1"/>
    <property type="molecule type" value="Genomic_DNA"/>
</dbReference>
<organism evidence="1 2">
    <name type="scientific">Paenibacillus soyae</name>
    <dbReference type="NCBI Taxonomy" id="2969249"/>
    <lineage>
        <taxon>Bacteria</taxon>
        <taxon>Bacillati</taxon>
        <taxon>Bacillota</taxon>
        <taxon>Bacilli</taxon>
        <taxon>Bacillales</taxon>
        <taxon>Paenibacillaceae</taxon>
        <taxon>Paenibacillus</taxon>
    </lineage>
</organism>